<proteinExistence type="predicted"/>
<feature type="compositionally biased region" description="Gly residues" evidence="1">
    <location>
        <begin position="117"/>
        <end position="141"/>
    </location>
</feature>
<comment type="caution">
    <text evidence="3">The sequence shown here is derived from an EMBL/GenBank/DDBJ whole genome shotgun (WGS) entry which is preliminary data.</text>
</comment>
<dbReference type="AlphaFoldDB" id="A0A219B309"/>
<keyword evidence="2" id="KW-0812">Transmembrane</keyword>
<feature type="transmembrane region" description="Helical" evidence="2">
    <location>
        <begin position="12"/>
        <end position="37"/>
    </location>
</feature>
<evidence type="ECO:0000256" key="1">
    <source>
        <dbReference type="SAM" id="MobiDB-lite"/>
    </source>
</evidence>
<protein>
    <recommendedName>
        <fullName evidence="5">TonB C-terminal domain-containing protein</fullName>
    </recommendedName>
</protein>
<sequence length="232" mass="23825">MKDRRPLRTRLAAFAGAVAVLGLSLWAIVSGLAVGWLQEAAETVSAAISITAPDEEATEEAASLEEGASADPSFREVPVEVAAPPPDILLEPPPVPAAPAPAEGTATDSGAAEEAGPGSGAGEGDGTGAGAGGFGPGGGGQTSARLVAGEIDDRGVIDAALARQRRTDIAEYRFLVLPTGRIFGCRPQKSSGNAALDKHMCDLLTARLRYKPARNARGDAVVDEKAYRQDWR</sequence>
<dbReference type="EMBL" id="NFZT01000001">
    <property type="protein sequence ID" value="OWV32717.1"/>
    <property type="molecule type" value="Genomic_DNA"/>
</dbReference>
<keyword evidence="2" id="KW-1133">Transmembrane helix</keyword>
<keyword evidence="2" id="KW-0472">Membrane</keyword>
<gene>
    <name evidence="3" type="ORF">B5C34_04130</name>
</gene>
<feature type="compositionally biased region" description="Pro residues" evidence="1">
    <location>
        <begin position="83"/>
        <end position="99"/>
    </location>
</feature>
<dbReference type="Proteomes" id="UP000198462">
    <property type="component" value="Unassembled WGS sequence"/>
</dbReference>
<reference evidence="4" key="1">
    <citation type="submission" date="2017-05" db="EMBL/GenBank/DDBJ databases">
        <authorList>
            <person name="Lin X."/>
        </authorList>
    </citation>
    <scope>NUCLEOTIDE SEQUENCE [LARGE SCALE GENOMIC DNA]</scope>
    <source>
        <strain evidence="4">JLT2012</strain>
    </source>
</reference>
<organism evidence="3 4">
    <name type="scientific">Pacificimonas flava</name>
    <dbReference type="NCBI Taxonomy" id="1234595"/>
    <lineage>
        <taxon>Bacteria</taxon>
        <taxon>Pseudomonadati</taxon>
        <taxon>Pseudomonadota</taxon>
        <taxon>Alphaproteobacteria</taxon>
        <taxon>Sphingomonadales</taxon>
        <taxon>Sphingosinicellaceae</taxon>
        <taxon>Pacificimonas</taxon>
    </lineage>
</organism>
<keyword evidence="4" id="KW-1185">Reference proteome</keyword>
<dbReference type="RefSeq" id="WP_088711511.1">
    <property type="nucleotide sequence ID" value="NZ_NFZT01000001.1"/>
</dbReference>
<evidence type="ECO:0008006" key="5">
    <source>
        <dbReference type="Google" id="ProtNLM"/>
    </source>
</evidence>
<feature type="region of interest" description="Disordered" evidence="1">
    <location>
        <begin position="55"/>
        <end position="144"/>
    </location>
</feature>
<name>A0A219B309_9SPHN</name>
<dbReference type="SUPFAM" id="SSF74653">
    <property type="entry name" value="TolA/TonB C-terminal domain"/>
    <property type="match status" value="1"/>
</dbReference>
<accession>A0A219B309</accession>
<dbReference type="OrthoDB" id="7390536at2"/>
<evidence type="ECO:0000313" key="4">
    <source>
        <dbReference type="Proteomes" id="UP000198462"/>
    </source>
</evidence>
<evidence type="ECO:0000313" key="3">
    <source>
        <dbReference type="EMBL" id="OWV32717.1"/>
    </source>
</evidence>
<evidence type="ECO:0000256" key="2">
    <source>
        <dbReference type="SAM" id="Phobius"/>
    </source>
</evidence>